<name>A0A368XD31_9BURK</name>
<dbReference type="PANTHER" id="PTHR40254">
    <property type="entry name" value="BLR0577 PROTEIN"/>
    <property type="match status" value="1"/>
</dbReference>
<organism evidence="2 3">
    <name type="scientific">Pseudorhodoferax soli</name>
    <dbReference type="NCBI Taxonomy" id="545864"/>
    <lineage>
        <taxon>Bacteria</taxon>
        <taxon>Pseudomonadati</taxon>
        <taxon>Pseudomonadota</taxon>
        <taxon>Betaproteobacteria</taxon>
        <taxon>Burkholderiales</taxon>
        <taxon>Comamonadaceae</taxon>
    </lineage>
</organism>
<dbReference type="RefSeq" id="WP_211333135.1">
    <property type="nucleotide sequence ID" value="NZ_QPJK01000013.1"/>
</dbReference>
<dbReference type="InterPro" id="IPR052189">
    <property type="entry name" value="L-asp_N-monooxygenase_NS-form"/>
</dbReference>
<dbReference type="SUPFAM" id="SSF51905">
    <property type="entry name" value="FAD/NAD(P)-binding domain"/>
    <property type="match status" value="1"/>
</dbReference>
<dbReference type="InterPro" id="IPR038732">
    <property type="entry name" value="HpyO/CreE_NAD-binding"/>
</dbReference>
<protein>
    <submittedName>
        <fullName evidence="2">FAD-NAD(P)-binding protein</fullName>
    </submittedName>
</protein>
<dbReference type="EMBL" id="QPJK01000013">
    <property type="protein sequence ID" value="RCW65146.1"/>
    <property type="molecule type" value="Genomic_DNA"/>
</dbReference>
<reference evidence="2 3" key="1">
    <citation type="submission" date="2018-07" db="EMBL/GenBank/DDBJ databases">
        <title>Genomic Encyclopedia of Type Strains, Phase IV (KMG-IV): sequencing the most valuable type-strain genomes for metagenomic binning, comparative biology and taxonomic classification.</title>
        <authorList>
            <person name="Goeker M."/>
        </authorList>
    </citation>
    <scope>NUCLEOTIDE SEQUENCE [LARGE SCALE GENOMIC DNA]</scope>
    <source>
        <strain evidence="2 3">DSM 21634</strain>
    </source>
</reference>
<sequence>MDPTRVAIIGLGPRGVTVLERVLEHAHRLPVGASLQIDVYDEGNAGEGCHRASQPDHLLINTVASQVSIFPPSSLAGGHGGISLVEWAHAFGYRRHGDSFVRSETGSAKPITQADHLPRALLGEYLAWACQRIVGMMPTHVRVTHHRKQVVDLRPMDEGFEVVVSGGAAHRADFVFLTTGHGHRSPNGQDRAFDRFVNSHRQRNALLAYVATPYPIERLDSIDPTATVAVQGLGLTSHDVVSALTLGRGGRYVHDQGRLRYLPSGREPRMLLFSRNSLPFAARGVNQKGLAGKHQAAIFTVEAVIRRRQAALAATGDPRIDFEADVLPLVLQEMAYAYRCAVQKERCIAEGFEATDQELRAIEGILWPLKKRPFDSFGAFNDFVHGLIEEDLAEAAKGNLTSPVKAATDALRDTREALRAAVEHGGLTPLSHRFFVENFNAATNRVSFGPPRQRNAEYLALREAGLIDITGGPGATVVGDPHSARFRISAPYPTGEHHTEADVLVVARLDAYSPLTDSAPLTTRLLERGLIRSFCNGNYHPCGVEIDRAMHPVGFDGVPCSNIWVLGYPAEGAHFYTHALPRPGVLSRQTLDAQQCVLEMFAQVARRS</sequence>
<dbReference type="PANTHER" id="PTHR40254:SF1">
    <property type="entry name" value="BLR0577 PROTEIN"/>
    <property type="match status" value="1"/>
</dbReference>
<dbReference type="Pfam" id="PF13454">
    <property type="entry name" value="NAD_binding_9"/>
    <property type="match status" value="1"/>
</dbReference>
<feature type="domain" description="FAD-dependent urate hydroxylase HpyO/Asp monooxygenase CreE-like FAD/NAD(P)-binding" evidence="1">
    <location>
        <begin position="7"/>
        <end position="181"/>
    </location>
</feature>
<evidence type="ECO:0000313" key="2">
    <source>
        <dbReference type="EMBL" id="RCW65146.1"/>
    </source>
</evidence>
<evidence type="ECO:0000259" key="1">
    <source>
        <dbReference type="Pfam" id="PF13454"/>
    </source>
</evidence>
<proteinExistence type="predicted"/>
<dbReference type="Gene3D" id="3.50.50.60">
    <property type="entry name" value="FAD/NAD(P)-binding domain"/>
    <property type="match status" value="1"/>
</dbReference>
<gene>
    <name evidence="2" type="ORF">DES41_11370</name>
</gene>
<dbReference type="InterPro" id="IPR036188">
    <property type="entry name" value="FAD/NAD-bd_sf"/>
</dbReference>
<dbReference type="AlphaFoldDB" id="A0A368XD31"/>
<evidence type="ECO:0000313" key="3">
    <source>
        <dbReference type="Proteomes" id="UP000252884"/>
    </source>
</evidence>
<keyword evidence="3" id="KW-1185">Reference proteome</keyword>
<accession>A0A368XD31</accession>
<dbReference type="Proteomes" id="UP000252884">
    <property type="component" value="Unassembled WGS sequence"/>
</dbReference>
<comment type="caution">
    <text evidence="2">The sequence shown here is derived from an EMBL/GenBank/DDBJ whole genome shotgun (WGS) entry which is preliminary data.</text>
</comment>